<feature type="transmembrane region" description="Helical" evidence="1">
    <location>
        <begin position="41"/>
        <end position="61"/>
    </location>
</feature>
<gene>
    <name evidence="2" type="ORF">CDV36_007786</name>
</gene>
<dbReference type="AlphaFoldDB" id="A0A3M2S4Q8"/>
<dbReference type="Proteomes" id="UP000277212">
    <property type="component" value="Unassembled WGS sequence"/>
</dbReference>
<organism evidence="2 3">
    <name type="scientific">Fusarium kuroshium</name>
    <dbReference type="NCBI Taxonomy" id="2010991"/>
    <lineage>
        <taxon>Eukaryota</taxon>
        <taxon>Fungi</taxon>
        <taxon>Dikarya</taxon>
        <taxon>Ascomycota</taxon>
        <taxon>Pezizomycotina</taxon>
        <taxon>Sordariomycetes</taxon>
        <taxon>Hypocreomycetidae</taxon>
        <taxon>Hypocreales</taxon>
        <taxon>Nectriaceae</taxon>
        <taxon>Fusarium</taxon>
        <taxon>Fusarium solani species complex</taxon>
    </lineage>
</organism>
<comment type="caution">
    <text evidence="2">The sequence shown here is derived from an EMBL/GenBank/DDBJ whole genome shotgun (WGS) entry which is preliminary data.</text>
</comment>
<proteinExistence type="predicted"/>
<dbReference type="EMBL" id="NKUJ01000132">
    <property type="protein sequence ID" value="RMJ12561.1"/>
    <property type="molecule type" value="Genomic_DNA"/>
</dbReference>
<keyword evidence="1" id="KW-0812">Transmembrane</keyword>
<reference evidence="2 3" key="1">
    <citation type="submission" date="2017-06" db="EMBL/GenBank/DDBJ databases">
        <title>Comparative genomic analysis of Ambrosia Fusariam Clade fungi.</title>
        <authorList>
            <person name="Stajich J.E."/>
            <person name="Carrillo J."/>
            <person name="Kijimoto T."/>
            <person name="Eskalen A."/>
            <person name="O'Donnell K."/>
            <person name="Kasson M."/>
        </authorList>
    </citation>
    <scope>NUCLEOTIDE SEQUENCE [LARGE SCALE GENOMIC DNA]</scope>
    <source>
        <strain evidence="2">UCR3666</strain>
    </source>
</reference>
<evidence type="ECO:0000313" key="3">
    <source>
        <dbReference type="Proteomes" id="UP000277212"/>
    </source>
</evidence>
<keyword evidence="1" id="KW-0472">Membrane</keyword>
<keyword evidence="1" id="KW-1133">Transmembrane helix</keyword>
<name>A0A3M2S4Q8_9HYPO</name>
<evidence type="ECO:0000313" key="2">
    <source>
        <dbReference type="EMBL" id="RMJ12561.1"/>
    </source>
</evidence>
<keyword evidence="3" id="KW-1185">Reference proteome</keyword>
<protein>
    <submittedName>
        <fullName evidence="2">Uncharacterized protein</fullName>
    </submittedName>
</protein>
<sequence length="133" mass="14533">MELDGMNPSANGRIQEPLDAACLRINGWTIGLDAVQHRAELIILAVKTSYGIFCILSLLLGNKKPHLLISRRAQFSVVCALLPNDLCLDSVGHIPHQLGLKHCLRVLIQVTAVVRFEPTGPFLHPLAGDLVIQ</sequence>
<accession>A0A3M2S4Q8</accession>
<evidence type="ECO:0000256" key="1">
    <source>
        <dbReference type="SAM" id="Phobius"/>
    </source>
</evidence>